<name>A0A1C3HPC4_9GAMM</name>
<gene>
    <name evidence="1" type="ORF">CHUV0807_1741</name>
</gene>
<dbReference type="RefSeq" id="WP_079541245.1">
    <property type="nucleotide sequence ID" value="NZ_FKLO01000060.1"/>
</dbReference>
<dbReference type="Proteomes" id="UP000190837">
    <property type="component" value="Unassembled WGS sequence"/>
</dbReference>
<dbReference type="AlphaFoldDB" id="A0A1C3HPC4"/>
<proteinExistence type="predicted"/>
<protein>
    <submittedName>
        <fullName evidence="1">NrtR-regulated hypothetical OrfY</fullName>
    </submittedName>
</protein>
<dbReference type="EMBL" id="FKLO01000060">
    <property type="protein sequence ID" value="SAZ04389.1"/>
    <property type="molecule type" value="Genomic_DNA"/>
</dbReference>
<dbReference type="SUPFAM" id="SSF111331">
    <property type="entry name" value="NAD kinase/diacylglycerol kinase-like"/>
    <property type="match status" value="1"/>
</dbReference>
<dbReference type="InterPro" id="IPR017437">
    <property type="entry name" value="ATP-NAD_kinase_PpnK-typ_C"/>
</dbReference>
<sequence length="309" mass="34290">MAELKPRLLLLTRPTRLEELLRQQLSRARARFYLEQLGADWADYEEEDRCYREALNQLRPTLEAWGRWQRLDRSQLANFLFAADDVVLALGHDGLVVNALKYLRGQLLVGINPEPARFAGSLLPFRPNQLAALLRSLNHLHQQPVTLAQVNLSDGQRLLAVNDLFIGRSGHRSAVYELDYGGQRERQSSSGLIVSTGLGSGAWLKSVIQGAAGILRGLGQPLPELYQPLPWDSPELVFAVREPFASPTSGLNQVFGRVDGRRPLRLRSEMSGDGVIFSDGIDSDFLRFEAGMTATITPAPTPGLLVRDS</sequence>
<accession>A0A1C3HPC4</accession>
<dbReference type="GO" id="GO:0019674">
    <property type="term" value="P:NAD+ metabolic process"/>
    <property type="evidence" value="ECO:0007669"/>
    <property type="project" value="InterPro"/>
</dbReference>
<evidence type="ECO:0000313" key="2">
    <source>
        <dbReference type="Proteomes" id="UP000190837"/>
    </source>
</evidence>
<dbReference type="InterPro" id="IPR016064">
    <property type="entry name" value="NAD/diacylglycerol_kinase_sf"/>
</dbReference>
<evidence type="ECO:0000313" key="1">
    <source>
        <dbReference type="EMBL" id="SAZ04389.1"/>
    </source>
</evidence>
<dbReference type="Gene3D" id="2.60.200.30">
    <property type="entry name" value="Probable inorganic polyphosphate/atp-NAD kinase, domain 2"/>
    <property type="match status" value="1"/>
</dbReference>
<organism evidence="1 2">
    <name type="scientific">Cardiobacterium hominis</name>
    <dbReference type="NCBI Taxonomy" id="2718"/>
    <lineage>
        <taxon>Bacteria</taxon>
        <taxon>Pseudomonadati</taxon>
        <taxon>Pseudomonadota</taxon>
        <taxon>Gammaproteobacteria</taxon>
        <taxon>Cardiobacteriales</taxon>
        <taxon>Cardiobacteriaceae</taxon>
        <taxon>Cardiobacterium</taxon>
    </lineage>
</organism>
<dbReference type="GO" id="GO:0003951">
    <property type="term" value="F:NAD+ kinase activity"/>
    <property type="evidence" value="ECO:0007669"/>
    <property type="project" value="InterPro"/>
</dbReference>
<reference evidence="2" key="1">
    <citation type="submission" date="2016-04" db="EMBL/GenBank/DDBJ databases">
        <authorList>
            <person name="Tagini F."/>
        </authorList>
    </citation>
    <scope>NUCLEOTIDE SEQUENCE [LARGE SCALE GENOMIC DNA]</scope>
    <source>
        <strain evidence="2">CHUV0807</strain>
    </source>
</reference>